<evidence type="ECO:0000313" key="2">
    <source>
        <dbReference type="EMBL" id="KAK7012414.1"/>
    </source>
</evidence>
<sequence>MPRQTRRQTGVGQAREHRHSGQNADDGSDDDVEMVDGSQPGGSGTGKRTTMRAQLTEKEAQIADLEATVLDLRSTLCQLQEDFNRLRWDHTTLENDLELTSAANKSLKSLKRKADAAFLEETRKQQKRYKRLQTTRDKTAESTGDTISTLNETIDGQFLEITNLSSELAAAREKILARDEEIIQLRSHLKDRQSTITALRNRLYASQKQNSRAQVSIKELRKRLQVLLVWNPRENGQYT</sequence>
<reference evidence="2 3" key="1">
    <citation type="journal article" date="2024" name="J Genomics">
        <title>Draft genome sequencing and assembly of Favolaschia claudopus CIRM-BRFM 2984 isolated from oak limbs.</title>
        <authorList>
            <person name="Navarro D."/>
            <person name="Drula E."/>
            <person name="Chaduli D."/>
            <person name="Cazenave R."/>
            <person name="Ahrendt S."/>
            <person name="Wang J."/>
            <person name="Lipzen A."/>
            <person name="Daum C."/>
            <person name="Barry K."/>
            <person name="Grigoriev I.V."/>
            <person name="Favel A."/>
            <person name="Rosso M.N."/>
            <person name="Martin F."/>
        </authorList>
    </citation>
    <scope>NUCLEOTIDE SEQUENCE [LARGE SCALE GENOMIC DNA]</scope>
    <source>
        <strain evidence="2 3">CIRM-BRFM 2984</strain>
    </source>
</reference>
<dbReference type="Proteomes" id="UP001362999">
    <property type="component" value="Unassembled WGS sequence"/>
</dbReference>
<organism evidence="2 3">
    <name type="scientific">Favolaschia claudopus</name>
    <dbReference type="NCBI Taxonomy" id="2862362"/>
    <lineage>
        <taxon>Eukaryota</taxon>
        <taxon>Fungi</taxon>
        <taxon>Dikarya</taxon>
        <taxon>Basidiomycota</taxon>
        <taxon>Agaricomycotina</taxon>
        <taxon>Agaricomycetes</taxon>
        <taxon>Agaricomycetidae</taxon>
        <taxon>Agaricales</taxon>
        <taxon>Marasmiineae</taxon>
        <taxon>Mycenaceae</taxon>
        <taxon>Favolaschia</taxon>
    </lineage>
</organism>
<evidence type="ECO:0000256" key="1">
    <source>
        <dbReference type="SAM" id="MobiDB-lite"/>
    </source>
</evidence>
<accession>A0AAW0AHC2</accession>
<dbReference type="EMBL" id="JAWWNJ010000065">
    <property type="protein sequence ID" value="KAK7012414.1"/>
    <property type="molecule type" value="Genomic_DNA"/>
</dbReference>
<protein>
    <submittedName>
        <fullName evidence="2">Uncharacterized protein</fullName>
    </submittedName>
</protein>
<proteinExistence type="predicted"/>
<gene>
    <name evidence="2" type="ORF">R3P38DRAFT_3209693</name>
</gene>
<comment type="caution">
    <text evidence="2">The sequence shown here is derived from an EMBL/GenBank/DDBJ whole genome shotgun (WGS) entry which is preliminary data.</text>
</comment>
<name>A0AAW0AHC2_9AGAR</name>
<evidence type="ECO:0000313" key="3">
    <source>
        <dbReference type="Proteomes" id="UP001362999"/>
    </source>
</evidence>
<dbReference type="AlphaFoldDB" id="A0AAW0AHC2"/>
<feature type="region of interest" description="Disordered" evidence="1">
    <location>
        <begin position="1"/>
        <end position="51"/>
    </location>
</feature>
<keyword evidence="3" id="KW-1185">Reference proteome</keyword>